<gene>
    <name evidence="7" type="ORF">AWB64_00071</name>
</gene>
<reference evidence="7 8" key="1">
    <citation type="submission" date="2016-01" db="EMBL/GenBank/DDBJ databases">
        <authorList>
            <person name="Oliw E.H."/>
        </authorList>
    </citation>
    <scope>NUCLEOTIDE SEQUENCE [LARGE SCALE GENOMIC DNA]</scope>
    <source>
        <strain evidence="7">LMG 22029</strain>
    </source>
</reference>
<evidence type="ECO:0000256" key="1">
    <source>
        <dbReference type="ARBA" id="ARBA00004442"/>
    </source>
</evidence>
<keyword evidence="5" id="KW-0998">Cell outer membrane</keyword>
<organism evidence="7 8">
    <name type="scientific">Caballeronia sordidicola</name>
    <name type="common">Burkholderia sordidicola</name>
    <dbReference type="NCBI Taxonomy" id="196367"/>
    <lineage>
        <taxon>Bacteria</taxon>
        <taxon>Pseudomonadati</taxon>
        <taxon>Pseudomonadota</taxon>
        <taxon>Betaproteobacteria</taxon>
        <taxon>Burkholderiales</taxon>
        <taxon>Burkholderiaceae</taxon>
        <taxon>Caballeronia</taxon>
    </lineage>
</organism>
<proteinExistence type="inferred from homology"/>
<dbReference type="InterPro" id="IPR010583">
    <property type="entry name" value="MipA"/>
</dbReference>
<keyword evidence="4" id="KW-0472">Membrane</keyword>
<dbReference type="Pfam" id="PF06629">
    <property type="entry name" value="MipA"/>
    <property type="match status" value="1"/>
</dbReference>
<protein>
    <submittedName>
        <fullName evidence="7">Outer membrane protein</fullName>
    </submittedName>
</protein>
<evidence type="ECO:0000313" key="8">
    <source>
        <dbReference type="Proteomes" id="UP000054893"/>
    </source>
</evidence>
<evidence type="ECO:0000256" key="4">
    <source>
        <dbReference type="ARBA" id="ARBA00023136"/>
    </source>
</evidence>
<accession>A0A158EQX6</accession>
<sequence length="272" mass="30004">MRKLLCRGHRFLLVIASVLVYSAAARAEGIVTDLSDSDDTGFTVLSNATNVTHWGLGAGVGYQQSPYTSYGPRFSPLPLFYFDDKWVHAAGTTIDFKVGKWSNVLFSLRGRYALGDGYKGSDASALNGMQTRNGAFWYGPALSWHTAYGTLSGEFLTGGNKGQKASVEFGKAFQFKNVSIEPHVGVDWLSHKYVDYYYGVRPNEVRAGRDQYTGRAAYNVSIGTKFDYQVTRHQLATLDLGVSHLGSGITDSPIIGKKFVPEVRLGYLYQFK</sequence>
<comment type="subcellular location">
    <subcellularLocation>
        <location evidence="1">Cell outer membrane</location>
    </subcellularLocation>
</comment>
<dbReference type="PANTHER" id="PTHR38776">
    <property type="entry name" value="MLTA-INTERACTING PROTEIN-RELATED"/>
    <property type="match status" value="1"/>
</dbReference>
<dbReference type="PANTHER" id="PTHR38776:SF1">
    <property type="entry name" value="MLTA-INTERACTING PROTEIN-RELATED"/>
    <property type="match status" value="1"/>
</dbReference>
<dbReference type="GO" id="GO:0009279">
    <property type="term" value="C:cell outer membrane"/>
    <property type="evidence" value="ECO:0007669"/>
    <property type="project" value="UniProtKB-SubCell"/>
</dbReference>
<evidence type="ECO:0000256" key="6">
    <source>
        <dbReference type="SAM" id="SignalP"/>
    </source>
</evidence>
<name>A0A158EQX6_CABSO</name>
<dbReference type="OrthoDB" id="8562138at2"/>
<evidence type="ECO:0000256" key="3">
    <source>
        <dbReference type="ARBA" id="ARBA00022729"/>
    </source>
</evidence>
<evidence type="ECO:0000256" key="2">
    <source>
        <dbReference type="ARBA" id="ARBA00005722"/>
    </source>
</evidence>
<keyword evidence="3 6" id="KW-0732">Signal</keyword>
<dbReference type="Proteomes" id="UP000054893">
    <property type="component" value="Unassembled WGS sequence"/>
</dbReference>
<evidence type="ECO:0000313" key="7">
    <source>
        <dbReference type="EMBL" id="SAL09070.1"/>
    </source>
</evidence>
<dbReference type="EMBL" id="FCOC02000001">
    <property type="protein sequence ID" value="SAL09070.1"/>
    <property type="molecule type" value="Genomic_DNA"/>
</dbReference>
<evidence type="ECO:0000256" key="5">
    <source>
        <dbReference type="ARBA" id="ARBA00023237"/>
    </source>
</evidence>
<dbReference type="RefSeq" id="WP_060816659.1">
    <property type="nucleotide sequence ID" value="NZ_FCOC02000001.1"/>
</dbReference>
<feature type="signal peptide" evidence="6">
    <location>
        <begin position="1"/>
        <end position="27"/>
    </location>
</feature>
<comment type="similarity">
    <text evidence="2">Belongs to the MipA/OmpV family.</text>
</comment>
<feature type="chain" id="PRO_5007810226" evidence="6">
    <location>
        <begin position="28"/>
        <end position="272"/>
    </location>
</feature>
<dbReference type="AlphaFoldDB" id="A0A158EQX6"/>